<comment type="caution">
    <text evidence="7">The sequence shown here is derived from an EMBL/GenBank/DDBJ whole genome shotgun (WGS) entry which is preliminary data.</text>
</comment>
<gene>
    <name evidence="7" type="ORF">HOQ43_09845</name>
</gene>
<sequence>MRVELLGPVRITGDDGAEIPVPAGRQRVLLARLALDPGRHVTADALIAALWPDEAPANAAGALHTQLSRLRRVLGDRVVHGPGGYRLTRVDTDVEEFDRTAAQAEAASREDSPTAVRDLAAAALALWRGPALAGLEQQGFADAAVVRLAVRREAVAALHIEARLRLDGAEAVLADLAARHAADPLDEPDAARYMRALAGSGRRADALAVYDQVRAKLADDLGVDPSPVLGEAHLDVLRGIEPVVPEAQPDRLPRPLTA</sequence>
<dbReference type="CDD" id="cd15831">
    <property type="entry name" value="BTAD"/>
    <property type="match status" value="1"/>
</dbReference>
<dbReference type="PANTHER" id="PTHR35807:SF1">
    <property type="entry name" value="TRANSCRIPTIONAL REGULATOR REDD"/>
    <property type="match status" value="1"/>
</dbReference>
<dbReference type="PANTHER" id="PTHR35807">
    <property type="entry name" value="TRANSCRIPTIONAL REGULATOR REDD-RELATED"/>
    <property type="match status" value="1"/>
</dbReference>
<dbReference type="GO" id="GO:0003677">
    <property type="term" value="F:DNA binding"/>
    <property type="evidence" value="ECO:0007669"/>
    <property type="project" value="UniProtKB-UniRule"/>
</dbReference>
<name>A0A850CBI7_9ACTN</name>
<evidence type="ECO:0000259" key="6">
    <source>
        <dbReference type="PROSITE" id="PS51755"/>
    </source>
</evidence>
<evidence type="ECO:0000256" key="3">
    <source>
        <dbReference type="ARBA" id="ARBA00023125"/>
    </source>
</evidence>
<dbReference type="SMART" id="SM01043">
    <property type="entry name" value="BTAD"/>
    <property type="match status" value="1"/>
</dbReference>
<dbReference type="Gene3D" id="1.25.40.10">
    <property type="entry name" value="Tetratricopeptide repeat domain"/>
    <property type="match status" value="1"/>
</dbReference>
<dbReference type="InterPro" id="IPR011990">
    <property type="entry name" value="TPR-like_helical_dom_sf"/>
</dbReference>
<dbReference type="InterPro" id="IPR051677">
    <property type="entry name" value="AfsR-DnrI-RedD_regulator"/>
</dbReference>
<evidence type="ECO:0000313" key="8">
    <source>
        <dbReference type="Proteomes" id="UP000574690"/>
    </source>
</evidence>
<evidence type="ECO:0000256" key="1">
    <source>
        <dbReference type="ARBA" id="ARBA00005820"/>
    </source>
</evidence>
<evidence type="ECO:0000256" key="5">
    <source>
        <dbReference type="PROSITE-ProRule" id="PRU01091"/>
    </source>
</evidence>
<dbReference type="Gene3D" id="1.10.10.10">
    <property type="entry name" value="Winged helix-like DNA-binding domain superfamily/Winged helix DNA-binding domain"/>
    <property type="match status" value="1"/>
</dbReference>
<dbReference type="SMART" id="SM00862">
    <property type="entry name" value="Trans_reg_C"/>
    <property type="match status" value="1"/>
</dbReference>
<dbReference type="Proteomes" id="UP000574690">
    <property type="component" value="Unassembled WGS sequence"/>
</dbReference>
<dbReference type="EMBL" id="JABFXE010000414">
    <property type="protein sequence ID" value="NUQ88750.1"/>
    <property type="molecule type" value="Genomic_DNA"/>
</dbReference>
<dbReference type="InterPro" id="IPR036388">
    <property type="entry name" value="WH-like_DNA-bd_sf"/>
</dbReference>
<evidence type="ECO:0000256" key="2">
    <source>
        <dbReference type="ARBA" id="ARBA00023015"/>
    </source>
</evidence>
<keyword evidence="4" id="KW-0804">Transcription</keyword>
<dbReference type="Pfam" id="PF00486">
    <property type="entry name" value="Trans_reg_C"/>
    <property type="match status" value="1"/>
</dbReference>
<feature type="DNA-binding region" description="OmpR/PhoB-type" evidence="5">
    <location>
        <begin position="1"/>
        <end position="89"/>
    </location>
</feature>
<keyword evidence="2" id="KW-0805">Transcription regulation</keyword>
<dbReference type="InterPro" id="IPR005158">
    <property type="entry name" value="BTAD"/>
</dbReference>
<organism evidence="7 8">
    <name type="scientific">Glycomyces artemisiae</name>
    <dbReference type="NCBI Taxonomy" id="1076443"/>
    <lineage>
        <taxon>Bacteria</taxon>
        <taxon>Bacillati</taxon>
        <taxon>Actinomycetota</taxon>
        <taxon>Actinomycetes</taxon>
        <taxon>Glycomycetales</taxon>
        <taxon>Glycomycetaceae</taxon>
        <taxon>Glycomyces</taxon>
    </lineage>
</organism>
<keyword evidence="3 5" id="KW-0238">DNA-binding</keyword>
<dbReference type="InterPro" id="IPR016032">
    <property type="entry name" value="Sig_transdc_resp-reg_C-effctor"/>
</dbReference>
<dbReference type="GO" id="GO:0006355">
    <property type="term" value="P:regulation of DNA-templated transcription"/>
    <property type="evidence" value="ECO:0007669"/>
    <property type="project" value="InterPro"/>
</dbReference>
<comment type="similarity">
    <text evidence="1">Belongs to the AfsR/DnrI/RedD regulatory family.</text>
</comment>
<dbReference type="InterPro" id="IPR001867">
    <property type="entry name" value="OmpR/PhoB-type_DNA-bd"/>
</dbReference>
<feature type="non-terminal residue" evidence="7">
    <location>
        <position position="258"/>
    </location>
</feature>
<feature type="domain" description="OmpR/PhoB-type" evidence="6">
    <location>
        <begin position="1"/>
        <end position="89"/>
    </location>
</feature>
<protein>
    <submittedName>
        <fullName evidence="7">AfsR/SARP family transcriptional regulator</fullName>
    </submittedName>
</protein>
<evidence type="ECO:0000256" key="4">
    <source>
        <dbReference type="ARBA" id="ARBA00023163"/>
    </source>
</evidence>
<dbReference type="Pfam" id="PF03704">
    <property type="entry name" value="BTAD"/>
    <property type="match status" value="1"/>
</dbReference>
<dbReference type="SUPFAM" id="SSF48452">
    <property type="entry name" value="TPR-like"/>
    <property type="match status" value="1"/>
</dbReference>
<dbReference type="GO" id="GO:0000160">
    <property type="term" value="P:phosphorelay signal transduction system"/>
    <property type="evidence" value="ECO:0007669"/>
    <property type="project" value="InterPro"/>
</dbReference>
<dbReference type="SUPFAM" id="SSF46894">
    <property type="entry name" value="C-terminal effector domain of the bipartite response regulators"/>
    <property type="match status" value="1"/>
</dbReference>
<proteinExistence type="inferred from homology"/>
<dbReference type="AlphaFoldDB" id="A0A850CBI7"/>
<accession>A0A850CBI7</accession>
<reference evidence="7 8" key="1">
    <citation type="submission" date="2020-05" db="EMBL/GenBank/DDBJ databases">
        <title>DNA-SIP metagenomic assembled genomes.</title>
        <authorList>
            <person name="Yu J."/>
        </authorList>
    </citation>
    <scope>NUCLEOTIDE SEQUENCE [LARGE SCALE GENOMIC DNA]</scope>
    <source>
        <strain evidence="7">Bin5.27</strain>
    </source>
</reference>
<evidence type="ECO:0000313" key="7">
    <source>
        <dbReference type="EMBL" id="NUQ88750.1"/>
    </source>
</evidence>
<dbReference type="PROSITE" id="PS51755">
    <property type="entry name" value="OMPR_PHOB"/>
    <property type="match status" value="1"/>
</dbReference>